<feature type="region of interest" description="Disordered" evidence="1">
    <location>
        <begin position="181"/>
        <end position="229"/>
    </location>
</feature>
<feature type="compositionally biased region" description="Low complexity" evidence="1">
    <location>
        <begin position="64"/>
        <end position="139"/>
    </location>
</feature>
<dbReference type="STRING" id="953739.SVEN_2963"/>
<dbReference type="Gene3D" id="2.130.10.10">
    <property type="entry name" value="YVTN repeat-like/Quinoprotein amine dehydrogenase"/>
    <property type="match status" value="2"/>
</dbReference>
<dbReference type="InterPro" id="IPR015943">
    <property type="entry name" value="WD40/YVTN_repeat-like_dom_sf"/>
</dbReference>
<dbReference type="HOGENOM" id="CLU_036397_0_0_11"/>
<proteinExistence type="predicted"/>
<feature type="compositionally biased region" description="Basic and acidic residues" evidence="1">
    <location>
        <begin position="206"/>
        <end position="229"/>
    </location>
</feature>
<accession>F2R7G4</accession>
<reference evidence="3 4" key="1">
    <citation type="journal article" date="2011" name="BMC Genomics">
        <title>Genome-wide analysis of the role of GlnR in Streptomyces venezuelae provides new insights into global nitrogen regulation in actinomycetes.</title>
        <authorList>
            <person name="Pullan S.T."/>
            <person name="Bibb M.J."/>
            <person name="Merrick M."/>
        </authorList>
    </citation>
    <scope>NUCLEOTIDE SEQUENCE [LARGE SCALE GENOMIC DNA]</scope>
    <source>
        <strain evidence="4">ATCC 10712 / CBS 650.69 / DSM 40230 / JCM 4526 / NBRC 13096 / PD 04745</strain>
    </source>
</reference>
<keyword evidence="4" id="KW-1185">Reference proteome</keyword>
<feature type="region of interest" description="Disordered" evidence="1">
    <location>
        <begin position="1"/>
        <end position="153"/>
    </location>
</feature>
<dbReference type="Proteomes" id="UP000006854">
    <property type="component" value="Chromosome"/>
</dbReference>
<sequence length="630" mass="64540">MTQPPSNQPPGGFGAPQDPNQGPPQGVPPVPPVPPQAPQTPPPPAGPPGTPPGAPPTAPPAAPGPYGQQPQPGYGYPQQGQPGQPGQPGPYGQQPPYGYPQQGQPGYAQQGQSGYGQQQAGPYGQQQNPYGGYPSQPGYPGAPTPPPSGGGPFKGRTGLVAAVAAAAVLVAAVTTWAVVGGDDEKDPIAKPTATAPSSSGAPKPTESVDKGDGSGDGRNGEEDLNAGRKDGEAKVNWLLKNDVDLPRNGSDVLGPWIVGDTVVKAMYKGIDGYSLADGSVKWHLDVPFPLCAAPASPSANGVMVFAYAESAKDGAKCTSLQQVDLKTGKAGWKKAVPKPKGLFAFSDNTLSISGNTLTVSGSSSAYGFSLADGKQLFTGATTGCKPFAYAGGSKLIAAVDCSTGGAKKVQGVSQVDPNTGKAAWTFKLEADWEVDRVYSIDPLVVSATQREQKKWTIFALNPNGSLRSQIQGGKDKFAPSCGGGFVIFGKNLQGCTGVAADANTFYMATETGYGTPNEVVAFDLTTGKAKWRSKAPGKQSMMPLRMEGGEVLVYVDPAYDTGGAVATIAAAGGAPKVVLQHPASTAEIENSFYSPGYAYSGGTFVVASGRVSASNDTEEKQVKTMMAFSK</sequence>
<dbReference type="eggNOG" id="COG1520">
    <property type="taxonomic scope" value="Bacteria"/>
</dbReference>
<organism evidence="3 4">
    <name type="scientific">Streptomyces venezuelae (strain ATCC 10712 / CBS 650.69 / DSM 40230 / JCM 4526 / NBRC 13096 / PD 04745)</name>
    <dbReference type="NCBI Taxonomy" id="953739"/>
    <lineage>
        <taxon>Bacteria</taxon>
        <taxon>Bacillati</taxon>
        <taxon>Actinomycetota</taxon>
        <taxon>Actinomycetes</taxon>
        <taxon>Kitasatosporales</taxon>
        <taxon>Streptomycetaceae</taxon>
        <taxon>Streptomyces</taxon>
    </lineage>
</organism>
<evidence type="ECO:0000313" key="4">
    <source>
        <dbReference type="Proteomes" id="UP000006854"/>
    </source>
</evidence>
<dbReference type="AlphaFoldDB" id="F2R7G4"/>
<dbReference type="PATRIC" id="fig|953739.5.peg.5156"/>
<feature type="domain" description="Pyrrolo-quinoline quinone repeat" evidence="2">
    <location>
        <begin position="266"/>
        <end position="376"/>
    </location>
</feature>
<dbReference type="InterPro" id="IPR011047">
    <property type="entry name" value="Quinoprotein_ADH-like_sf"/>
</dbReference>
<dbReference type="OrthoDB" id="3944519at2"/>
<dbReference type="GeneID" id="51863532"/>
<dbReference type="RefSeq" id="WP_015034165.1">
    <property type="nucleotide sequence ID" value="NC_018750.1"/>
</dbReference>
<feature type="domain" description="Pyrrolo-quinoline quinone repeat" evidence="2">
    <location>
        <begin position="411"/>
        <end position="612"/>
    </location>
</feature>
<feature type="compositionally biased region" description="Pro residues" evidence="1">
    <location>
        <begin position="21"/>
        <end position="63"/>
    </location>
</feature>
<dbReference type="SUPFAM" id="SSF50998">
    <property type="entry name" value="Quinoprotein alcohol dehydrogenase-like"/>
    <property type="match status" value="1"/>
</dbReference>
<dbReference type="EMBL" id="FR845719">
    <property type="protein sequence ID" value="CCA56249.1"/>
    <property type="molecule type" value="Genomic_DNA"/>
</dbReference>
<evidence type="ECO:0000313" key="3">
    <source>
        <dbReference type="EMBL" id="CCA56249.1"/>
    </source>
</evidence>
<dbReference type="Pfam" id="PF13360">
    <property type="entry name" value="PQQ_2"/>
    <property type="match status" value="2"/>
</dbReference>
<gene>
    <name evidence="3" type="ordered locus">SVEN_2963</name>
</gene>
<evidence type="ECO:0000256" key="1">
    <source>
        <dbReference type="SAM" id="MobiDB-lite"/>
    </source>
</evidence>
<name>F2R7G4_STRVP</name>
<protein>
    <recommendedName>
        <fullName evidence="2">Pyrrolo-quinoline quinone repeat domain-containing protein</fullName>
    </recommendedName>
</protein>
<evidence type="ECO:0000259" key="2">
    <source>
        <dbReference type="Pfam" id="PF13360"/>
    </source>
</evidence>
<dbReference type="KEGG" id="sve:SVEN_2963"/>
<feature type="compositionally biased region" description="Pro residues" evidence="1">
    <location>
        <begin position="140"/>
        <end position="149"/>
    </location>
</feature>
<dbReference type="InterPro" id="IPR002372">
    <property type="entry name" value="PQQ_rpt_dom"/>
</dbReference>